<protein>
    <recommendedName>
        <fullName evidence="3">DUF3563 domain-containing protein</fullName>
    </recommendedName>
</protein>
<dbReference type="Pfam" id="PF12086">
    <property type="entry name" value="DUF3563"/>
    <property type="match status" value="1"/>
</dbReference>
<accession>A0A7W6CRU3</accession>
<dbReference type="AlphaFoldDB" id="A0A7W6CRU3"/>
<proteinExistence type="predicted"/>
<name>A0A7W6CRU3_9HYPH</name>
<dbReference type="EMBL" id="JACIDW010000003">
    <property type="protein sequence ID" value="MBB3963802.1"/>
    <property type="molecule type" value="Genomic_DNA"/>
</dbReference>
<dbReference type="RefSeq" id="WP_112941369.1">
    <property type="nucleotide sequence ID" value="NZ_JACIDW010000003.1"/>
</dbReference>
<keyword evidence="2" id="KW-1185">Reference proteome</keyword>
<reference evidence="1 2" key="1">
    <citation type="submission" date="2020-08" db="EMBL/GenBank/DDBJ databases">
        <title>Genomic Encyclopedia of Type Strains, Phase IV (KMG-IV): sequencing the most valuable type-strain genomes for metagenomic binning, comparative biology and taxonomic classification.</title>
        <authorList>
            <person name="Goeker M."/>
        </authorList>
    </citation>
    <scope>NUCLEOTIDE SEQUENCE [LARGE SCALE GENOMIC DNA]</scope>
    <source>
        <strain evidence="1 2">DSM 26575</strain>
    </source>
</reference>
<comment type="caution">
    <text evidence="1">The sequence shown here is derived from an EMBL/GenBank/DDBJ whole genome shotgun (WGS) entry which is preliminary data.</text>
</comment>
<evidence type="ECO:0008006" key="3">
    <source>
        <dbReference type="Google" id="ProtNLM"/>
    </source>
</evidence>
<gene>
    <name evidence="1" type="ORF">GGQ67_001441</name>
</gene>
<dbReference type="InterPro" id="IPR021946">
    <property type="entry name" value="DUF3563"/>
</dbReference>
<evidence type="ECO:0000313" key="2">
    <source>
        <dbReference type="Proteomes" id="UP000582090"/>
    </source>
</evidence>
<dbReference type="Proteomes" id="UP000582090">
    <property type="component" value="Unassembled WGS sequence"/>
</dbReference>
<sequence length="49" mass="5878">MFTPIKKFARALRAPSAEERETAYLNGSFDRIDLEYRQRQVDRGLFRTR</sequence>
<organism evidence="1 2">
    <name type="scientific">Rhizobium metallidurans</name>
    <dbReference type="NCBI Taxonomy" id="1265931"/>
    <lineage>
        <taxon>Bacteria</taxon>
        <taxon>Pseudomonadati</taxon>
        <taxon>Pseudomonadota</taxon>
        <taxon>Alphaproteobacteria</taxon>
        <taxon>Hyphomicrobiales</taxon>
        <taxon>Rhizobiaceae</taxon>
        <taxon>Rhizobium/Agrobacterium group</taxon>
        <taxon>Rhizobium</taxon>
    </lineage>
</organism>
<evidence type="ECO:0000313" key="1">
    <source>
        <dbReference type="EMBL" id="MBB3963802.1"/>
    </source>
</evidence>